<keyword evidence="3" id="KW-1185">Reference proteome</keyword>
<organism evidence="2 3">
    <name type="scientific">Venustampulla echinocandica</name>
    <dbReference type="NCBI Taxonomy" id="2656787"/>
    <lineage>
        <taxon>Eukaryota</taxon>
        <taxon>Fungi</taxon>
        <taxon>Dikarya</taxon>
        <taxon>Ascomycota</taxon>
        <taxon>Pezizomycotina</taxon>
        <taxon>Leotiomycetes</taxon>
        <taxon>Helotiales</taxon>
        <taxon>Pleuroascaceae</taxon>
        <taxon>Venustampulla</taxon>
    </lineage>
</organism>
<evidence type="ECO:0000313" key="3">
    <source>
        <dbReference type="Proteomes" id="UP000254866"/>
    </source>
</evidence>
<accession>A0A370U306</accession>
<gene>
    <name evidence="2" type="ORF">BP5553_02133</name>
</gene>
<feature type="compositionally biased region" description="Basic and acidic residues" evidence="1">
    <location>
        <begin position="205"/>
        <end position="215"/>
    </location>
</feature>
<name>A0A370U306_9HELO</name>
<evidence type="ECO:0000313" key="2">
    <source>
        <dbReference type="EMBL" id="RDL42154.1"/>
    </source>
</evidence>
<feature type="compositionally biased region" description="Low complexity" evidence="1">
    <location>
        <begin position="152"/>
        <end position="163"/>
    </location>
</feature>
<sequence>MKVQHFQQLLDAQETMLKAILGETDGITEEALNRILKGHSKRFNELLDEALSRLHPNIVDTDDQSVMRASSSTTRHPSNTLATARRPSNIPNTMALKSMTTGNIVAQVSTIPRTATPFNTPKKRPPISIAIPKKRPRESSSRPCDPLGNVFNPKPAQKKQAPTPKNPQPAIGAARKANEIMQSASDDRQSSRVLFPNVTPLKSQSADKEIEESKLVKRSASPEHSPMERGGVAITDTDILFKEAENELARKPKRRFW</sequence>
<protein>
    <submittedName>
        <fullName evidence="2">Uncharacterized protein</fullName>
    </submittedName>
</protein>
<evidence type="ECO:0000256" key="1">
    <source>
        <dbReference type="SAM" id="MobiDB-lite"/>
    </source>
</evidence>
<dbReference type="EMBL" id="NPIC01000001">
    <property type="protein sequence ID" value="RDL42154.1"/>
    <property type="molecule type" value="Genomic_DNA"/>
</dbReference>
<dbReference type="Proteomes" id="UP000254866">
    <property type="component" value="Unassembled WGS sequence"/>
</dbReference>
<reference evidence="2 3" key="1">
    <citation type="journal article" date="2018" name="IMA Fungus">
        <title>IMA Genome-F 9: Draft genome sequence of Annulohypoxylon stygium, Aspergillus mulundensis, Berkeleyomyces basicola (syn. Thielaviopsis basicola), Ceratocystis smalleyi, two Cercospora beticola strains, Coleophoma cylindrospora, Fusarium fracticaudum, Phialophora cf. hyalina, and Morchella septimelata.</title>
        <authorList>
            <person name="Wingfield B.D."/>
            <person name="Bills G.F."/>
            <person name="Dong Y."/>
            <person name="Huang W."/>
            <person name="Nel W.J."/>
            <person name="Swalarsk-Parry B.S."/>
            <person name="Vaghefi N."/>
            <person name="Wilken P.M."/>
            <person name="An Z."/>
            <person name="de Beer Z.W."/>
            <person name="De Vos L."/>
            <person name="Chen L."/>
            <person name="Duong T.A."/>
            <person name="Gao Y."/>
            <person name="Hammerbacher A."/>
            <person name="Kikkert J.R."/>
            <person name="Li Y."/>
            <person name="Li H."/>
            <person name="Li K."/>
            <person name="Li Q."/>
            <person name="Liu X."/>
            <person name="Ma X."/>
            <person name="Naidoo K."/>
            <person name="Pethybridge S.J."/>
            <person name="Sun J."/>
            <person name="Steenkamp E.T."/>
            <person name="van der Nest M.A."/>
            <person name="van Wyk S."/>
            <person name="Wingfield M.J."/>
            <person name="Xiong C."/>
            <person name="Yue Q."/>
            <person name="Zhang X."/>
        </authorList>
    </citation>
    <scope>NUCLEOTIDE SEQUENCE [LARGE SCALE GENOMIC DNA]</scope>
    <source>
        <strain evidence="2 3">BP 5553</strain>
    </source>
</reference>
<dbReference type="AlphaFoldDB" id="A0A370U306"/>
<dbReference type="GeneID" id="43594982"/>
<dbReference type="RefSeq" id="XP_031874810.1">
    <property type="nucleotide sequence ID" value="XM_032010756.1"/>
</dbReference>
<feature type="region of interest" description="Disordered" evidence="1">
    <location>
        <begin position="115"/>
        <end position="238"/>
    </location>
</feature>
<comment type="caution">
    <text evidence="2">The sequence shown here is derived from an EMBL/GenBank/DDBJ whole genome shotgun (WGS) entry which is preliminary data.</text>
</comment>
<proteinExistence type="predicted"/>